<evidence type="ECO:0000256" key="2">
    <source>
        <dbReference type="ARBA" id="ARBA00005278"/>
    </source>
</evidence>
<feature type="compositionally biased region" description="Basic and acidic residues" evidence="5">
    <location>
        <begin position="1"/>
        <end position="24"/>
    </location>
</feature>
<comment type="caution">
    <text evidence="7">The sequence shown here is derived from an EMBL/GenBank/DDBJ whole genome shotgun (WGS) entry which is preliminary data.</text>
</comment>
<reference evidence="7 8" key="1">
    <citation type="submission" date="2024-09" db="EMBL/GenBank/DDBJ databases">
        <authorList>
            <person name="Sun Q."/>
            <person name="Mori K."/>
        </authorList>
    </citation>
    <scope>NUCLEOTIDE SEQUENCE [LARGE SCALE GENOMIC DNA]</scope>
    <source>
        <strain evidence="7 8">NCAIM B.02610</strain>
    </source>
</reference>
<dbReference type="RefSeq" id="WP_335962885.1">
    <property type="nucleotide sequence ID" value="NZ_JAXBLX010000036.1"/>
</dbReference>
<evidence type="ECO:0000256" key="3">
    <source>
        <dbReference type="ARBA" id="ARBA00023136"/>
    </source>
</evidence>
<keyword evidence="8" id="KW-1185">Reference proteome</keyword>
<sequence>MSRTKKGFDFKKYFDPQPHDENKANPDINEPITRKAIVKSLADIDDLIMKDIKIGKQQVTIIYLSTLVETSIINELVYNSLHESSTVRLEEVFKNFEVVECDQLPMLIHDICSGYTAILFEHTIIKINTFGASDRAITTPENETTVMGPQDGFVENVNTNLSLIKKRIRSPQLKSKSILLGTETKNNVVVLYMDNLVNEENLKRVLTRLENVEYHGFLGMPVLKQLLEDKPFSPFPQFGITVRSDNTIDALLNGKIIVMMNGSPEAAILPASFMEMFKSPEDYYNRWTTATLLRMLRMAGFFISILLTSTYVSVLTFHPEMLPPQLLQLLAESRSKVPFPPILEVLIIELVIEVLREAGARMPSKIGQTIGIVGGIVIGTAAVEAGLASNILIVLVAVTALLSFIPPSYLMSNAIRFIRYFYIVAAGILGIYGQMIVFAWMFNHLSNMTSLGTPYLTPVIPRRWTDLLDGIIRAPTNFMFQRSGISRAKKDLIRPLDEE</sequence>
<comment type="similarity">
    <text evidence="2 4">Belongs to the GerABKA family.</text>
</comment>
<keyword evidence="6" id="KW-0812">Transmembrane</keyword>
<gene>
    <name evidence="7" type="ORF">ACFFHM_20530</name>
</gene>
<dbReference type="EMBL" id="JBHLUX010000087">
    <property type="protein sequence ID" value="MFC0472803.1"/>
    <property type="molecule type" value="Genomic_DNA"/>
</dbReference>
<dbReference type="PIRSF" id="PIRSF005690">
    <property type="entry name" value="GerBA"/>
    <property type="match status" value="1"/>
</dbReference>
<evidence type="ECO:0000256" key="5">
    <source>
        <dbReference type="SAM" id="MobiDB-lite"/>
    </source>
</evidence>
<feature type="region of interest" description="Disordered" evidence="5">
    <location>
        <begin position="1"/>
        <end position="28"/>
    </location>
</feature>
<evidence type="ECO:0000256" key="6">
    <source>
        <dbReference type="SAM" id="Phobius"/>
    </source>
</evidence>
<dbReference type="InterPro" id="IPR050768">
    <property type="entry name" value="UPF0353/GerABKA_families"/>
</dbReference>
<accession>A0ABV6KHK8</accession>
<evidence type="ECO:0000313" key="7">
    <source>
        <dbReference type="EMBL" id="MFC0472803.1"/>
    </source>
</evidence>
<comment type="subcellular location">
    <subcellularLocation>
        <location evidence="4">Cell membrane</location>
    </subcellularLocation>
    <subcellularLocation>
        <location evidence="1">Membrane</location>
        <topology evidence="1">Multi-pass membrane protein</topology>
    </subcellularLocation>
</comment>
<name>A0ABV6KHK8_9BACI</name>
<protein>
    <submittedName>
        <fullName evidence="7">Spore germination protein</fullName>
    </submittedName>
</protein>
<organism evidence="7 8">
    <name type="scientific">Halalkalibacter kiskunsagensis</name>
    <dbReference type="NCBI Taxonomy" id="1548599"/>
    <lineage>
        <taxon>Bacteria</taxon>
        <taxon>Bacillati</taxon>
        <taxon>Bacillota</taxon>
        <taxon>Bacilli</taxon>
        <taxon>Bacillales</taxon>
        <taxon>Bacillaceae</taxon>
        <taxon>Halalkalibacter</taxon>
    </lineage>
</organism>
<feature type="transmembrane region" description="Helical" evidence="6">
    <location>
        <begin position="391"/>
        <end position="409"/>
    </location>
</feature>
<evidence type="ECO:0000313" key="8">
    <source>
        <dbReference type="Proteomes" id="UP001589838"/>
    </source>
</evidence>
<dbReference type="Proteomes" id="UP001589838">
    <property type="component" value="Unassembled WGS sequence"/>
</dbReference>
<dbReference type="PANTHER" id="PTHR22550">
    <property type="entry name" value="SPORE GERMINATION PROTEIN"/>
    <property type="match status" value="1"/>
</dbReference>
<keyword evidence="6" id="KW-1133">Transmembrane helix</keyword>
<dbReference type="Pfam" id="PF03323">
    <property type="entry name" value="GerA"/>
    <property type="match status" value="1"/>
</dbReference>
<feature type="transmembrane region" description="Helical" evidence="6">
    <location>
        <begin position="295"/>
        <end position="317"/>
    </location>
</feature>
<feature type="transmembrane region" description="Helical" evidence="6">
    <location>
        <begin position="421"/>
        <end position="442"/>
    </location>
</feature>
<dbReference type="InterPro" id="IPR004995">
    <property type="entry name" value="Spore_Ger"/>
</dbReference>
<dbReference type="PANTHER" id="PTHR22550:SF5">
    <property type="entry name" value="LEUCINE ZIPPER PROTEIN 4"/>
    <property type="match status" value="1"/>
</dbReference>
<evidence type="ECO:0000256" key="4">
    <source>
        <dbReference type="PIRNR" id="PIRNR005690"/>
    </source>
</evidence>
<proteinExistence type="inferred from homology"/>
<evidence type="ECO:0000256" key="1">
    <source>
        <dbReference type="ARBA" id="ARBA00004141"/>
    </source>
</evidence>
<keyword evidence="3 4" id="KW-0472">Membrane</keyword>